<name>A0A9X2BH53_9BACL</name>
<feature type="transmembrane region" description="Helical" evidence="1">
    <location>
        <begin position="57"/>
        <end position="79"/>
    </location>
</feature>
<keyword evidence="1" id="KW-0812">Transmembrane</keyword>
<keyword evidence="1" id="KW-0472">Membrane</keyword>
<evidence type="ECO:0000313" key="2">
    <source>
        <dbReference type="EMBL" id="MCK6259002.1"/>
    </source>
</evidence>
<comment type="caution">
    <text evidence="2">The sequence shown here is derived from an EMBL/GenBank/DDBJ whole genome shotgun (WGS) entry which is preliminary data.</text>
</comment>
<evidence type="ECO:0000313" key="3">
    <source>
        <dbReference type="Proteomes" id="UP001139011"/>
    </source>
</evidence>
<gene>
    <name evidence="2" type="ORF">LCY76_20735</name>
</gene>
<accession>A0A9X2BH53</accession>
<evidence type="ECO:0008006" key="4">
    <source>
        <dbReference type="Google" id="ProtNLM"/>
    </source>
</evidence>
<dbReference type="EMBL" id="JAIWJX010000002">
    <property type="protein sequence ID" value="MCK6259002.1"/>
    <property type="molecule type" value="Genomic_DNA"/>
</dbReference>
<keyword evidence="1" id="KW-1133">Transmembrane helix</keyword>
<organism evidence="2 3">
    <name type="scientific">Fictibacillus marinisediminis</name>
    <dbReference type="NCBI Taxonomy" id="2878389"/>
    <lineage>
        <taxon>Bacteria</taxon>
        <taxon>Bacillati</taxon>
        <taxon>Bacillota</taxon>
        <taxon>Bacilli</taxon>
        <taxon>Bacillales</taxon>
        <taxon>Fictibacillaceae</taxon>
        <taxon>Fictibacillus</taxon>
    </lineage>
</organism>
<sequence length="139" mass="15762">MNRKLERKLIIIGSVWQMLSGLLTIFVYGSYIKSQSNGIQETQFAQMKAMESLFGSLYSFAVTFGLFFVVIGLLNLYLARNFKDDKVEVKLSFWFILLGAASYFFMDFLSTVLFLSGGILALAKNKTISKLHSQIEQTN</sequence>
<dbReference type="AlphaFoldDB" id="A0A9X2BH53"/>
<feature type="transmembrane region" description="Helical" evidence="1">
    <location>
        <begin position="91"/>
        <end position="123"/>
    </location>
</feature>
<protein>
    <recommendedName>
        <fullName evidence="4">DUF4064 domain-containing protein</fullName>
    </recommendedName>
</protein>
<reference evidence="2" key="1">
    <citation type="submission" date="2021-09" db="EMBL/GenBank/DDBJ databases">
        <title>Genome analysis of Fictibacillus sp. KIGAM418 isolated from marine sediment.</title>
        <authorList>
            <person name="Seo M.-J."/>
            <person name="Cho E.-S."/>
            <person name="Hwang C.Y."/>
        </authorList>
    </citation>
    <scope>NUCLEOTIDE SEQUENCE</scope>
    <source>
        <strain evidence="2">KIGAM418</strain>
    </source>
</reference>
<evidence type="ECO:0000256" key="1">
    <source>
        <dbReference type="SAM" id="Phobius"/>
    </source>
</evidence>
<proteinExistence type="predicted"/>
<dbReference type="Proteomes" id="UP001139011">
    <property type="component" value="Unassembled WGS sequence"/>
</dbReference>
<dbReference type="RefSeq" id="WP_248254223.1">
    <property type="nucleotide sequence ID" value="NZ_JAIWJX010000002.1"/>
</dbReference>
<keyword evidence="3" id="KW-1185">Reference proteome</keyword>
<feature type="transmembrane region" description="Helical" evidence="1">
    <location>
        <begin position="9"/>
        <end position="31"/>
    </location>
</feature>